<name>A0ABP1A7B8_9BRYO</name>
<keyword evidence="3" id="KW-1185">Reference proteome</keyword>
<feature type="compositionally biased region" description="Polar residues" evidence="1">
    <location>
        <begin position="23"/>
        <end position="35"/>
    </location>
</feature>
<evidence type="ECO:0000256" key="1">
    <source>
        <dbReference type="SAM" id="MobiDB-lite"/>
    </source>
</evidence>
<evidence type="ECO:0000313" key="2">
    <source>
        <dbReference type="EMBL" id="CAK9858405.1"/>
    </source>
</evidence>
<proteinExistence type="predicted"/>
<organism evidence="2 3">
    <name type="scientific">Sphagnum jensenii</name>
    <dbReference type="NCBI Taxonomy" id="128206"/>
    <lineage>
        <taxon>Eukaryota</taxon>
        <taxon>Viridiplantae</taxon>
        <taxon>Streptophyta</taxon>
        <taxon>Embryophyta</taxon>
        <taxon>Bryophyta</taxon>
        <taxon>Sphagnophytina</taxon>
        <taxon>Sphagnopsida</taxon>
        <taxon>Sphagnales</taxon>
        <taxon>Sphagnaceae</taxon>
        <taxon>Sphagnum</taxon>
    </lineage>
</organism>
<protein>
    <submittedName>
        <fullName evidence="2">Uncharacterized protein</fullName>
    </submittedName>
</protein>
<sequence>MEAALDSLQEAVWEAEMNLAEKTSQEFSAKEQNPFPSARERDSLDLSSPNLYCTHQAIFFVTSSRLRGDYSFHICSNDIIQH</sequence>
<dbReference type="EMBL" id="OZ023702">
    <property type="protein sequence ID" value="CAK9858405.1"/>
    <property type="molecule type" value="Genomic_DNA"/>
</dbReference>
<dbReference type="Proteomes" id="UP001497522">
    <property type="component" value="Chromosome 1"/>
</dbReference>
<accession>A0ABP1A7B8</accession>
<reference evidence="2 3" key="1">
    <citation type="submission" date="2024-03" db="EMBL/GenBank/DDBJ databases">
        <authorList>
            <consortium name="ELIXIR-Norway"/>
            <consortium name="Elixir Norway"/>
        </authorList>
    </citation>
    <scope>NUCLEOTIDE SEQUENCE [LARGE SCALE GENOMIC DNA]</scope>
</reference>
<evidence type="ECO:0000313" key="3">
    <source>
        <dbReference type="Proteomes" id="UP001497522"/>
    </source>
</evidence>
<gene>
    <name evidence="2" type="ORF">CSSPJE1EN2_LOCUS1400</name>
</gene>
<feature type="region of interest" description="Disordered" evidence="1">
    <location>
        <begin position="23"/>
        <end position="42"/>
    </location>
</feature>